<comment type="subunit">
    <text evidence="7">Forms oligomers.</text>
</comment>
<evidence type="ECO:0000256" key="5">
    <source>
        <dbReference type="ARBA" id="ARBA00023125"/>
    </source>
</evidence>
<dbReference type="GO" id="GO:0003700">
    <property type="term" value="F:DNA-binding transcription factor activity"/>
    <property type="evidence" value="ECO:0007669"/>
    <property type="project" value="UniProtKB-UniRule"/>
</dbReference>
<organism evidence="9 10">
    <name type="scientific">Alteromonas sediminis</name>
    <dbReference type="NCBI Taxonomy" id="2259342"/>
    <lineage>
        <taxon>Bacteria</taxon>
        <taxon>Pseudomonadati</taxon>
        <taxon>Pseudomonadota</taxon>
        <taxon>Gammaproteobacteria</taxon>
        <taxon>Alteromonadales</taxon>
        <taxon>Alteromonadaceae</taxon>
        <taxon>Alteromonas/Salinimonas group</taxon>
        <taxon>Alteromonas</taxon>
    </lineage>
</organism>
<dbReference type="InterPro" id="IPR007159">
    <property type="entry name" value="SpoVT-AbrB_dom"/>
</dbReference>
<protein>
    <recommendedName>
        <fullName evidence="1 7">Transcriptional regulator MraZ</fullName>
    </recommendedName>
</protein>
<dbReference type="GO" id="GO:0000976">
    <property type="term" value="F:transcription cis-regulatory region binding"/>
    <property type="evidence" value="ECO:0007669"/>
    <property type="project" value="TreeGrafter"/>
</dbReference>
<sequence>MFRGANAINLDSKGRLAIPTKYRQSILDDCDGQLICTIDSKQSCLLLYPLPEWEEIEIKLLKLSSMIEQESRLQRLLLGNATDSDMDKNGRVLVPPPLRQYAKLDKSIMLVGKLNRFEIWDAATWTAQIDADVATERAGGFELTERLQDFSL</sequence>
<comment type="subcellular location">
    <subcellularLocation>
        <location evidence="7">Cytoplasm</location>
        <location evidence="7">Nucleoid</location>
    </subcellularLocation>
</comment>
<dbReference type="InterPro" id="IPR038619">
    <property type="entry name" value="MraZ_sf"/>
</dbReference>
<dbReference type="EMBL" id="RPOK01000001">
    <property type="protein sequence ID" value="RPJ67937.1"/>
    <property type="molecule type" value="Genomic_DNA"/>
</dbReference>
<feature type="domain" description="SpoVT-AbrB" evidence="8">
    <location>
        <begin position="5"/>
        <end position="52"/>
    </location>
</feature>
<proteinExistence type="inferred from homology"/>
<dbReference type="PROSITE" id="PS51740">
    <property type="entry name" value="SPOVT_ABRB"/>
    <property type="match status" value="2"/>
</dbReference>
<comment type="caution">
    <text evidence="9">The sequence shown here is derived from an EMBL/GenBank/DDBJ whole genome shotgun (WGS) entry which is preliminary data.</text>
</comment>
<dbReference type="Gene3D" id="3.40.1550.20">
    <property type="entry name" value="Transcriptional regulator MraZ domain"/>
    <property type="match status" value="1"/>
</dbReference>
<dbReference type="OrthoDB" id="9807753at2"/>
<dbReference type="RefSeq" id="WP_124025940.1">
    <property type="nucleotide sequence ID" value="NZ_JBHRSN010000005.1"/>
</dbReference>
<dbReference type="InterPro" id="IPR003444">
    <property type="entry name" value="MraZ"/>
</dbReference>
<dbReference type="InterPro" id="IPR035642">
    <property type="entry name" value="MraZ_N"/>
</dbReference>
<keyword evidence="6 7" id="KW-0804">Transcription</keyword>
<dbReference type="SUPFAM" id="SSF89447">
    <property type="entry name" value="AbrB/MazE/MraZ-like"/>
    <property type="match status" value="1"/>
</dbReference>
<reference evidence="9 10" key="1">
    <citation type="submission" date="2018-11" db="EMBL/GenBank/DDBJ databases">
        <authorList>
            <person name="Ye M.-Q."/>
            <person name="Du Z.-J."/>
        </authorList>
    </citation>
    <scope>NUCLEOTIDE SEQUENCE [LARGE SCALE GENOMIC DNA]</scope>
    <source>
        <strain evidence="9 10">U0105</strain>
    </source>
</reference>
<dbReference type="Proteomes" id="UP000275281">
    <property type="component" value="Unassembled WGS sequence"/>
</dbReference>
<dbReference type="PANTHER" id="PTHR34701">
    <property type="entry name" value="TRANSCRIPTIONAL REGULATOR MRAZ"/>
    <property type="match status" value="1"/>
</dbReference>
<dbReference type="CDD" id="cd16320">
    <property type="entry name" value="MraZ_N"/>
    <property type="match status" value="1"/>
</dbReference>
<evidence type="ECO:0000256" key="7">
    <source>
        <dbReference type="HAMAP-Rule" id="MF_01008"/>
    </source>
</evidence>
<comment type="similarity">
    <text evidence="7">Belongs to the MraZ family.</text>
</comment>
<dbReference type="GO" id="GO:0009295">
    <property type="term" value="C:nucleoid"/>
    <property type="evidence" value="ECO:0007669"/>
    <property type="project" value="UniProtKB-SubCell"/>
</dbReference>
<keyword evidence="10" id="KW-1185">Reference proteome</keyword>
<keyword evidence="2 7" id="KW-0963">Cytoplasm</keyword>
<dbReference type="InterPro" id="IPR020603">
    <property type="entry name" value="MraZ_dom"/>
</dbReference>
<keyword evidence="5 7" id="KW-0238">DNA-binding</keyword>
<dbReference type="HAMAP" id="MF_01008">
    <property type="entry name" value="MraZ"/>
    <property type="match status" value="1"/>
</dbReference>
<evidence type="ECO:0000313" key="10">
    <source>
        <dbReference type="Proteomes" id="UP000275281"/>
    </source>
</evidence>
<evidence type="ECO:0000259" key="8">
    <source>
        <dbReference type="PROSITE" id="PS51740"/>
    </source>
</evidence>
<evidence type="ECO:0000256" key="3">
    <source>
        <dbReference type="ARBA" id="ARBA00022737"/>
    </source>
</evidence>
<dbReference type="PANTHER" id="PTHR34701:SF1">
    <property type="entry name" value="TRANSCRIPTIONAL REGULATOR MRAZ"/>
    <property type="match status" value="1"/>
</dbReference>
<dbReference type="CDD" id="cd16321">
    <property type="entry name" value="MraZ_C"/>
    <property type="match status" value="1"/>
</dbReference>
<dbReference type="AlphaFoldDB" id="A0A3N5Y282"/>
<evidence type="ECO:0000256" key="6">
    <source>
        <dbReference type="ARBA" id="ARBA00023163"/>
    </source>
</evidence>
<evidence type="ECO:0000256" key="1">
    <source>
        <dbReference type="ARBA" id="ARBA00013860"/>
    </source>
</evidence>
<feature type="domain" description="SpoVT-AbrB" evidence="8">
    <location>
        <begin position="81"/>
        <end position="124"/>
    </location>
</feature>
<gene>
    <name evidence="7 9" type="primary">mraZ</name>
    <name evidence="9" type="ORF">DRW07_00550</name>
</gene>
<dbReference type="InterPro" id="IPR037914">
    <property type="entry name" value="SpoVT-AbrB_sf"/>
</dbReference>
<dbReference type="GO" id="GO:2000143">
    <property type="term" value="P:negative regulation of DNA-templated transcription initiation"/>
    <property type="evidence" value="ECO:0007669"/>
    <property type="project" value="TreeGrafter"/>
</dbReference>
<dbReference type="GO" id="GO:0005737">
    <property type="term" value="C:cytoplasm"/>
    <property type="evidence" value="ECO:0007669"/>
    <property type="project" value="UniProtKB-UniRule"/>
</dbReference>
<keyword evidence="4 7" id="KW-0805">Transcription regulation</keyword>
<evidence type="ECO:0000256" key="4">
    <source>
        <dbReference type="ARBA" id="ARBA00023015"/>
    </source>
</evidence>
<name>A0A3N5Y282_9ALTE</name>
<dbReference type="InterPro" id="IPR035644">
    <property type="entry name" value="MraZ_C"/>
</dbReference>
<accession>A0A3N5Y282</accession>
<keyword evidence="3" id="KW-0677">Repeat</keyword>
<evidence type="ECO:0000313" key="9">
    <source>
        <dbReference type="EMBL" id="RPJ67937.1"/>
    </source>
</evidence>
<dbReference type="Pfam" id="PF02381">
    <property type="entry name" value="MraZ"/>
    <property type="match status" value="2"/>
</dbReference>
<dbReference type="NCBIfam" id="TIGR00242">
    <property type="entry name" value="division/cell wall cluster transcriptional repressor MraZ"/>
    <property type="match status" value="1"/>
</dbReference>
<evidence type="ECO:0000256" key="2">
    <source>
        <dbReference type="ARBA" id="ARBA00022490"/>
    </source>
</evidence>